<keyword evidence="2" id="KW-1185">Reference proteome</keyword>
<dbReference type="Proteomes" id="UP001061991">
    <property type="component" value="Chromosome"/>
</dbReference>
<reference evidence="1" key="1">
    <citation type="submission" date="2022-09" db="EMBL/GenBank/DDBJ databases">
        <title>Interaction between co-microsymbionts with complementary sets of symbiotic genes in legume-rhizobium systems.</title>
        <authorList>
            <person name="Safronova V."/>
            <person name="Sazanova A."/>
            <person name="Afonin A."/>
            <person name="Chirak E."/>
        </authorList>
    </citation>
    <scope>NUCLEOTIDE SEQUENCE</scope>
    <source>
        <strain evidence="1">A18/3m</strain>
    </source>
</reference>
<proteinExistence type="predicted"/>
<evidence type="ECO:0000313" key="1">
    <source>
        <dbReference type="EMBL" id="UXN59901.1"/>
    </source>
</evidence>
<evidence type="ECO:0000313" key="2">
    <source>
        <dbReference type="Proteomes" id="UP001061991"/>
    </source>
</evidence>
<gene>
    <name evidence="1" type="ORF">N8E88_25635</name>
</gene>
<name>A0ACD4D1W4_9HYPH</name>
<organism evidence="1 2">
    <name type="scientific">Phyllobacterium zundukense</name>
    <dbReference type="NCBI Taxonomy" id="1867719"/>
    <lineage>
        <taxon>Bacteria</taxon>
        <taxon>Pseudomonadati</taxon>
        <taxon>Pseudomonadota</taxon>
        <taxon>Alphaproteobacteria</taxon>
        <taxon>Hyphomicrobiales</taxon>
        <taxon>Phyllobacteriaceae</taxon>
        <taxon>Phyllobacterium</taxon>
    </lineage>
</organism>
<protein>
    <submittedName>
        <fullName evidence="1">Uncharacterized protein</fullName>
    </submittedName>
</protein>
<dbReference type="EMBL" id="CP104973">
    <property type="protein sequence ID" value="UXN59901.1"/>
    <property type="molecule type" value="Genomic_DNA"/>
</dbReference>
<accession>A0ACD4D1W4</accession>
<sequence length="427" mass="47014">MLRAGGGYPTAWSRDSAVNTWNAASLIAPDLARNTLWAVVNPTNDGSLIVQQDNQWWDHVIWIVSAWNHYLLTGDKEFLYQAYKTSVNTLKVRKTESFDENAGLYTGPSFFNDGIAGYPDSLADNEQGDSFVLGSSGTDKIMTLSTNAVHYEAYRSAAKMAGTLNNTEAAKGFDAEADALKITINKKFWRPDANIYGYLLLDATKDAPETYHEGTGLSFAILFGIADKDRTGSIVANTHVEPWGITDVYPPFERYSDQEPGRHNNIVWPIVQGFWANAMAKAGATAPFATEMTNLAKMATASKQFYEIYNAQTGEPDGGWQSGRHWGKSEPHQTWSATAYLRMVYSGLFGLQPETSGLAFQPVLPKGWEGATLEGVKYRGSVLTINLKGEGSRIESMKVDGCKTANDYVIGPELKGYHQVEIILKNP</sequence>